<protein>
    <submittedName>
        <fullName evidence="1">SpoVK protein</fullName>
    </submittedName>
</protein>
<dbReference type="Proteomes" id="UP000649617">
    <property type="component" value="Unassembled WGS sequence"/>
</dbReference>
<feature type="non-terminal residue" evidence="1">
    <location>
        <position position="101"/>
    </location>
</feature>
<reference evidence="1" key="1">
    <citation type="submission" date="2021-02" db="EMBL/GenBank/DDBJ databases">
        <authorList>
            <person name="Dougan E. K."/>
            <person name="Rhodes N."/>
            <person name="Thang M."/>
            <person name="Chan C."/>
        </authorList>
    </citation>
    <scope>NUCLEOTIDE SEQUENCE</scope>
</reference>
<proteinExistence type="predicted"/>
<feature type="non-terminal residue" evidence="1">
    <location>
        <position position="1"/>
    </location>
</feature>
<accession>A0A812X6U4</accession>
<sequence>VRQRFDEKLIREKNGHLARDVLDLAISRKNDRTWADSLDSSERFRLTPMDFGLDVLTAEQRERRMREVEAEVTQLVGWGSEEDAGSARHFFAQLRRQLGGT</sequence>
<keyword evidence="2" id="KW-1185">Reference proteome</keyword>
<name>A0A812X6U4_SYMPI</name>
<gene>
    <name evidence="1" type="primary">spoVK</name>
    <name evidence="1" type="ORF">SPIL2461_LOCUS20565</name>
</gene>
<dbReference type="EMBL" id="CAJNIZ010045480">
    <property type="protein sequence ID" value="CAE7721309.1"/>
    <property type="molecule type" value="Genomic_DNA"/>
</dbReference>
<organism evidence="1 2">
    <name type="scientific">Symbiodinium pilosum</name>
    <name type="common">Dinoflagellate</name>
    <dbReference type="NCBI Taxonomy" id="2952"/>
    <lineage>
        <taxon>Eukaryota</taxon>
        <taxon>Sar</taxon>
        <taxon>Alveolata</taxon>
        <taxon>Dinophyceae</taxon>
        <taxon>Suessiales</taxon>
        <taxon>Symbiodiniaceae</taxon>
        <taxon>Symbiodinium</taxon>
    </lineage>
</organism>
<dbReference type="AlphaFoldDB" id="A0A812X6U4"/>
<comment type="caution">
    <text evidence="1">The sequence shown here is derived from an EMBL/GenBank/DDBJ whole genome shotgun (WGS) entry which is preliminary data.</text>
</comment>
<evidence type="ECO:0000313" key="2">
    <source>
        <dbReference type="Proteomes" id="UP000649617"/>
    </source>
</evidence>
<evidence type="ECO:0000313" key="1">
    <source>
        <dbReference type="EMBL" id="CAE7721309.1"/>
    </source>
</evidence>